<organism evidence="6 7">
    <name type="scientific">Aspergillus aculeatus (strain ATCC 16872 / CBS 172.66 / WB 5094)</name>
    <dbReference type="NCBI Taxonomy" id="690307"/>
    <lineage>
        <taxon>Eukaryota</taxon>
        <taxon>Fungi</taxon>
        <taxon>Dikarya</taxon>
        <taxon>Ascomycota</taxon>
        <taxon>Pezizomycotina</taxon>
        <taxon>Eurotiomycetes</taxon>
        <taxon>Eurotiomycetidae</taxon>
        <taxon>Eurotiales</taxon>
        <taxon>Aspergillaceae</taxon>
        <taxon>Aspergillus</taxon>
        <taxon>Aspergillus subgen. Circumdati</taxon>
    </lineage>
</organism>
<protein>
    <recommendedName>
        <fullName evidence="5">DNA2/NAM7 helicase-like C-terminal domain-containing protein</fullName>
    </recommendedName>
</protein>
<dbReference type="OrthoDB" id="4423012at2759"/>
<proteinExistence type="predicted"/>
<dbReference type="GO" id="GO:0043139">
    <property type="term" value="F:5'-3' DNA helicase activity"/>
    <property type="evidence" value="ECO:0007669"/>
    <property type="project" value="TreeGrafter"/>
</dbReference>
<dbReference type="PANTHER" id="PTHR43788:SF8">
    <property type="entry name" value="DNA-BINDING PROTEIN SMUBP-2"/>
    <property type="match status" value="1"/>
</dbReference>
<dbReference type="InterPro" id="IPR050534">
    <property type="entry name" value="Coronavir_polyprotein_1ab"/>
</dbReference>
<dbReference type="GeneID" id="30970854"/>
<keyword evidence="7" id="KW-1185">Reference proteome</keyword>
<dbReference type="AlphaFoldDB" id="A0A1L9WFY8"/>
<dbReference type="RefSeq" id="XP_020051428.1">
    <property type="nucleotide sequence ID" value="XM_020197040.1"/>
</dbReference>
<evidence type="ECO:0000256" key="4">
    <source>
        <dbReference type="ARBA" id="ARBA00022840"/>
    </source>
</evidence>
<dbReference type="GO" id="GO:0016787">
    <property type="term" value="F:hydrolase activity"/>
    <property type="evidence" value="ECO:0007669"/>
    <property type="project" value="UniProtKB-KW"/>
</dbReference>
<dbReference type="OMA" id="NRYSHAQ"/>
<evidence type="ECO:0000256" key="2">
    <source>
        <dbReference type="ARBA" id="ARBA00022801"/>
    </source>
</evidence>
<dbReference type="InterPro" id="IPR027417">
    <property type="entry name" value="P-loop_NTPase"/>
</dbReference>
<sequence>MTLSDRDVYVLVLAPYNAQIAKIKDQLANRYSHAQKRPRVLTVDASQGTEAECVIISLCKNFGTPGFLRFKRRVNVMTSRARQMVSYVSRWSHIQSDTLQDSSPTLFRMLGHYSKHVPSFVIKPPSRLACR</sequence>
<keyword evidence="1" id="KW-0547">Nucleotide-binding</keyword>
<dbReference type="SUPFAM" id="SSF52540">
    <property type="entry name" value="P-loop containing nucleoside triphosphate hydrolases"/>
    <property type="match status" value="1"/>
</dbReference>
<feature type="domain" description="DNA2/NAM7 helicase-like C-terminal" evidence="5">
    <location>
        <begin position="10"/>
        <end position="86"/>
    </location>
</feature>
<dbReference type="PANTHER" id="PTHR43788">
    <property type="entry name" value="DNA2/NAM7 HELICASE FAMILY MEMBER"/>
    <property type="match status" value="1"/>
</dbReference>
<dbReference type="EMBL" id="KV878991">
    <property type="protein sequence ID" value="OJJ95088.1"/>
    <property type="molecule type" value="Genomic_DNA"/>
</dbReference>
<dbReference type="VEuPathDB" id="FungiDB:ASPACDRAFT_127593"/>
<keyword evidence="3" id="KW-0347">Helicase</keyword>
<evidence type="ECO:0000256" key="3">
    <source>
        <dbReference type="ARBA" id="ARBA00022806"/>
    </source>
</evidence>
<evidence type="ECO:0000313" key="6">
    <source>
        <dbReference type="EMBL" id="OJJ95088.1"/>
    </source>
</evidence>
<accession>A0A1L9WFY8</accession>
<reference evidence="7" key="1">
    <citation type="journal article" date="2017" name="Genome Biol.">
        <title>Comparative genomics reveals high biological diversity and specific adaptations in the industrially and medically important fungal genus Aspergillus.</title>
        <authorList>
            <person name="de Vries R.P."/>
            <person name="Riley R."/>
            <person name="Wiebenga A."/>
            <person name="Aguilar-Osorio G."/>
            <person name="Amillis S."/>
            <person name="Uchima C.A."/>
            <person name="Anderluh G."/>
            <person name="Asadollahi M."/>
            <person name="Askin M."/>
            <person name="Barry K."/>
            <person name="Battaglia E."/>
            <person name="Bayram O."/>
            <person name="Benocci T."/>
            <person name="Braus-Stromeyer S.A."/>
            <person name="Caldana C."/>
            <person name="Canovas D."/>
            <person name="Cerqueira G.C."/>
            <person name="Chen F."/>
            <person name="Chen W."/>
            <person name="Choi C."/>
            <person name="Clum A."/>
            <person name="Dos Santos R.A."/>
            <person name="Damasio A.R."/>
            <person name="Diallinas G."/>
            <person name="Emri T."/>
            <person name="Fekete E."/>
            <person name="Flipphi M."/>
            <person name="Freyberg S."/>
            <person name="Gallo A."/>
            <person name="Gournas C."/>
            <person name="Habgood R."/>
            <person name="Hainaut M."/>
            <person name="Harispe M.L."/>
            <person name="Henrissat B."/>
            <person name="Hilden K.S."/>
            <person name="Hope R."/>
            <person name="Hossain A."/>
            <person name="Karabika E."/>
            <person name="Karaffa L."/>
            <person name="Karanyi Z."/>
            <person name="Krasevec N."/>
            <person name="Kuo A."/>
            <person name="Kusch H."/>
            <person name="LaButti K."/>
            <person name="Lagendijk E.L."/>
            <person name="Lapidus A."/>
            <person name="Levasseur A."/>
            <person name="Lindquist E."/>
            <person name="Lipzen A."/>
            <person name="Logrieco A.F."/>
            <person name="MacCabe A."/>
            <person name="Maekelae M.R."/>
            <person name="Malavazi I."/>
            <person name="Melin P."/>
            <person name="Meyer V."/>
            <person name="Mielnichuk N."/>
            <person name="Miskei M."/>
            <person name="Molnar A.P."/>
            <person name="Mule G."/>
            <person name="Ngan C.Y."/>
            <person name="Orejas M."/>
            <person name="Orosz E."/>
            <person name="Ouedraogo J.P."/>
            <person name="Overkamp K.M."/>
            <person name="Park H.-S."/>
            <person name="Perrone G."/>
            <person name="Piumi F."/>
            <person name="Punt P.J."/>
            <person name="Ram A.F."/>
            <person name="Ramon A."/>
            <person name="Rauscher S."/>
            <person name="Record E."/>
            <person name="Riano-Pachon D.M."/>
            <person name="Robert V."/>
            <person name="Roehrig J."/>
            <person name="Ruller R."/>
            <person name="Salamov A."/>
            <person name="Salih N.S."/>
            <person name="Samson R.A."/>
            <person name="Sandor E."/>
            <person name="Sanguinetti M."/>
            <person name="Schuetze T."/>
            <person name="Sepcic K."/>
            <person name="Shelest E."/>
            <person name="Sherlock G."/>
            <person name="Sophianopoulou V."/>
            <person name="Squina F.M."/>
            <person name="Sun H."/>
            <person name="Susca A."/>
            <person name="Todd R.B."/>
            <person name="Tsang A."/>
            <person name="Unkles S.E."/>
            <person name="van de Wiele N."/>
            <person name="van Rossen-Uffink D."/>
            <person name="Oliveira J.V."/>
            <person name="Vesth T.C."/>
            <person name="Visser J."/>
            <person name="Yu J.-H."/>
            <person name="Zhou M."/>
            <person name="Andersen M.R."/>
            <person name="Archer D.B."/>
            <person name="Baker S.E."/>
            <person name="Benoit I."/>
            <person name="Brakhage A.A."/>
            <person name="Braus G.H."/>
            <person name="Fischer R."/>
            <person name="Frisvad J.C."/>
            <person name="Goldman G.H."/>
            <person name="Houbraken J."/>
            <person name="Oakley B."/>
            <person name="Pocsi I."/>
            <person name="Scazzocchio C."/>
            <person name="Seiboth B."/>
            <person name="vanKuyk P.A."/>
            <person name="Wortman J."/>
            <person name="Dyer P.S."/>
            <person name="Grigoriev I.V."/>
        </authorList>
    </citation>
    <scope>NUCLEOTIDE SEQUENCE [LARGE SCALE GENOMIC DNA]</scope>
    <source>
        <strain evidence="7">ATCC 16872 / CBS 172.66 / WB 5094</strain>
    </source>
</reference>
<dbReference type="Proteomes" id="UP000184546">
    <property type="component" value="Unassembled WGS sequence"/>
</dbReference>
<evidence type="ECO:0000313" key="7">
    <source>
        <dbReference type="Proteomes" id="UP000184546"/>
    </source>
</evidence>
<dbReference type="InterPro" id="IPR041679">
    <property type="entry name" value="DNA2/NAM7-like_C"/>
</dbReference>
<evidence type="ECO:0000259" key="5">
    <source>
        <dbReference type="Pfam" id="PF13087"/>
    </source>
</evidence>
<dbReference type="Pfam" id="PF13087">
    <property type="entry name" value="AAA_12"/>
    <property type="match status" value="1"/>
</dbReference>
<dbReference type="GO" id="GO:0005524">
    <property type="term" value="F:ATP binding"/>
    <property type="evidence" value="ECO:0007669"/>
    <property type="project" value="UniProtKB-KW"/>
</dbReference>
<keyword evidence="2" id="KW-0378">Hydrolase</keyword>
<keyword evidence="4" id="KW-0067">ATP-binding</keyword>
<gene>
    <name evidence="6" type="ORF">ASPACDRAFT_127593</name>
</gene>
<evidence type="ECO:0000256" key="1">
    <source>
        <dbReference type="ARBA" id="ARBA00022741"/>
    </source>
</evidence>
<name>A0A1L9WFY8_ASPA1</name>
<dbReference type="Gene3D" id="3.40.50.300">
    <property type="entry name" value="P-loop containing nucleotide triphosphate hydrolases"/>
    <property type="match status" value="1"/>
</dbReference>